<accession>A0A242NKI1</accession>
<dbReference type="EMBL" id="NART01000002">
    <property type="protein sequence ID" value="OTQ11848.1"/>
    <property type="molecule type" value="Genomic_DNA"/>
</dbReference>
<dbReference type="EMBL" id="NARP01000005">
    <property type="protein sequence ID" value="OTQ01043.1"/>
    <property type="molecule type" value="Genomic_DNA"/>
</dbReference>
<reference evidence="3 4" key="1">
    <citation type="submission" date="2017-03" db="EMBL/GenBank/DDBJ databases">
        <title>Comparative genomics of honeybee gut symbionts reveal geographically distinct and subgroup specific antibiotic resistance.</title>
        <authorList>
            <person name="Ludvigsen J."/>
            <person name="Porcellato D."/>
            <person name="Labee-Lund T.M."/>
            <person name="Amdam G.V."/>
            <person name="Rudi K."/>
        </authorList>
    </citation>
    <scope>NUCLEOTIDE SEQUENCE [LARGE SCALE GENOMIC DNA]</scope>
    <source>
        <strain evidence="1 4">A-7-12</strain>
        <strain evidence="2 3">A-9-12</strain>
    </source>
</reference>
<proteinExistence type="predicted"/>
<dbReference type="RefSeq" id="WP_086300631.1">
    <property type="nucleotide sequence ID" value="NZ_MZNE01000004.1"/>
</dbReference>
<dbReference type="Proteomes" id="UP000194800">
    <property type="component" value="Unassembled WGS sequence"/>
</dbReference>
<name>A0A242NKI1_9GAMM</name>
<dbReference type="Proteomes" id="UP000194977">
    <property type="component" value="Unassembled WGS sequence"/>
</dbReference>
<evidence type="ECO:0000313" key="1">
    <source>
        <dbReference type="EMBL" id="OTQ01043.1"/>
    </source>
</evidence>
<keyword evidence="3" id="KW-1185">Reference proteome</keyword>
<evidence type="ECO:0000313" key="2">
    <source>
        <dbReference type="EMBL" id="OTQ11848.1"/>
    </source>
</evidence>
<dbReference type="OrthoDB" id="1242806at2"/>
<comment type="caution">
    <text evidence="1">The sequence shown here is derived from an EMBL/GenBank/DDBJ whole genome shotgun (WGS) entry which is preliminary data.</text>
</comment>
<sequence>MSIKKTTKFIFPVGDEELNQDTYYRALSEANNGFYPFGENGLWHGGIHLDKKVLNKLGNDEQLHCMANGEVIAYRINEVYPKITYPDENVPTALRGSLKNVAYFSTGFTLVRHLLQMPKTTDAEAEQPAITLYSLYMHQLDWYGYQEKIKAEQTKVQHPHYWHLESGKVDENKADTVFGSVIRADGSGTEVVGLLLKGSKIRLGEKHATNAGWYKIVSISEGTLVTSTEFKQQLDTITGYVWHSDVSPEPTGKKADTNQDYEVIKEDNNTVGNPEVNVKGIAVYEAADDKQKLTYLPPKATFEFDGQENGYAKISKINDCDVPNLLVKENGSTDAPHKGYVKVTSLTSLTFKPEKLNDIVVLKSPIAISSGDFIGYIGHNQQQTDHFYEPTQSSIATIKRPSDTKLPPLLHVELFTCEDLSAFITKTRTLANNLPESEKNLILVEKGARLIQASKADGNLNSGLGIKFISEKYNYYVKINLEYTLNSKEYYADNNLAAQSKVDEKIEENDNDLSNKTVEITLTADNKEQLENKYNETYPQLTKSDIPDKVELVEVDHNNSSVKIRFCVNTKYYWIASKDVSHLFGQDGTLNNAIPYWNNFPISLDNLPPATKDNTVHFPRTVSLNSLSNENLISIEGKSTGSIWVNVTAGNEERRSITGWVNIKKDAQEHIKRISPWHWQGFETVIEKASVGEFYTKINDNRAATLDIEDYTDSMKELHKILTQSLLYSVQRKKTLPPFTVEYLKDGLRNSWTAEMIGHLIIKYESEWYADEALTKWNEIDSLFEKETQKQKKLIEKWLDDNNITMPYKRNSALNSVDEAQEETKTHWQLEKEQRIKQSLWWQKVAQNQQQAQPTNNQTPAISNLSVDGKAWFIHPITLINLFLYLEKNIITFYIYLDGRIKKYIPSFISEENKNKYRYIIIDNYGIKHKVCDLQYFKIKEKYSKAFNPNTAKNFYTAGRGDTASNVSDGDTYYRIIYANGEVAEWGKHDTYFDPEKDNPYSWRLFGVKNNEVELLKMPDALDKQFDNFNIKYSFKGSKRRYTNPGLFAAMLGSIAVCNKSIITTGSAFQWGSCFPSIDHINGMSIDFTYRSYIAKNQYHSHTSQQYKDDLAFLNAMRLFFEEILVGSHDHFVKFRELSKVKNGKRLHDSHFHAEFSLSKIEEIKE</sequence>
<protein>
    <submittedName>
        <fullName evidence="1">Uncharacterized protein</fullName>
    </submittedName>
</protein>
<gene>
    <name evidence="2" type="ORF">B6C91_00975</name>
    <name evidence="1" type="ORF">B6D08_02615</name>
</gene>
<dbReference type="AlphaFoldDB" id="A0A242NKI1"/>
<organism evidence="1 4">
    <name type="scientific">Gilliamella apicola</name>
    <dbReference type="NCBI Taxonomy" id="1196095"/>
    <lineage>
        <taxon>Bacteria</taxon>
        <taxon>Pseudomonadati</taxon>
        <taxon>Pseudomonadota</taxon>
        <taxon>Gammaproteobacteria</taxon>
        <taxon>Orbales</taxon>
        <taxon>Orbaceae</taxon>
        <taxon>Gilliamella</taxon>
    </lineage>
</organism>
<evidence type="ECO:0000313" key="3">
    <source>
        <dbReference type="Proteomes" id="UP000194800"/>
    </source>
</evidence>
<evidence type="ECO:0000313" key="4">
    <source>
        <dbReference type="Proteomes" id="UP000194977"/>
    </source>
</evidence>